<accession>A0AAT9G7F2</accession>
<dbReference type="AlphaFoldDB" id="A0AAT9G7F2"/>
<gene>
    <name evidence="3" type="ORF">DMENIID0002_03500</name>
</gene>
<dbReference type="EMBL" id="AP029170">
    <property type="protein sequence ID" value="BFD45704.1"/>
    <property type="molecule type" value="Genomic_DNA"/>
</dbReference>
<evidence type="ECO:0000256" key="2">
    <source>
        <dbReference type="SAM" id="SignalP"/>
    </source>
</evidence>
<protein>
    <submittedName>
        <fullName evidence="3">Uncharacterized protein</fullName>
    </submittedName>
</protein>
<evidence type="ECO:0000313" key="3">
    <source>
        <dbReference type="EMBL" id="BFD45704.1"/>
    </source>
</evidence>
<reference evidence="3" key="1">
    <citation type="submission" date="2024-01" db="EMBL/GenBank/DDBJ databases">
        <title>Sequencing the genomes of a sandfly, Sergentomyia squamirostris, and its two endosymbionts.</title>
        <authorList>
            <person name="Itokawa K."/>
            <person name="Sanjoba C."/>
        </authorList>
    </citation>
    <scope>NUCLEOTIDE SEQUENCE</scope>
    <source>
        <strain evidence="3">RiSSQ</strain>
    </source>
</reference>
<name>A0AAT9G7F2_9RICK</name>
<feature type="chain" id="PRO_5044017725" evidence="2">
    <location>
        <begin position="20"/>
        <end position="52"/>
    </location>
</feature>
<sequence length="52" mass="5884">MKNLLTILLTLAFSISAFAAATPEKKDPQHDEVNVDENNMNKKDPKKEEVKK</sequence>
<feature type="signal peptide" evidence="2">
    <location>
        <begin position="1"/>
        <end position="19"/>
    </location>
</feature>
<evidence type="ECO:0000256" key="1">
    <source>
        <dbReference type="SAM" id="MobiDB-lite"/>
    </source>
</evidence>
<organism evidence="3">
    <name type="scientific">Candidatus Tisiphia endosymbiont of Sergentomyia squamirostris</name>
    <dbReference type="NCBI Taxonomy" id="3113639"/>
    <lineage>
        <taxon>Bacteria</taxon>
        <taxon>Pseudomonadati</taxon>
        <taxon>Pseudomonadota</taxon>
        <taxon>Alphaproteobacteria</taxon>
        <taxon>Rickettsiales</taxon>
        <taxon>Rickettsiaceae</taxon>
        <taxon>Rickettsieae</taxon>
        <taxon>Candidatus Tisiphia</taxon>
    </lineage>
</organism>
<proteinExistence type="predicted"/>
<keyword evidence="2" id="KW-0732">Signal</keyword>
<feature type="compositionally biased region" description="Basic and acidic residues" evidence="1">
    <location>
        <begin position="23"/>
        <end position="52"/>
    </location>
</feature>
<feature type="region of interest" description="Disordered" evidence="1">
    <location>
        <begin position="22"/>
        <end position="52"/>
    </location>
</feature>